<dbReference type="OrthoDB" id="3837969at2"/>
<protein>
    <recommendedName>
        <fullName evidence="4">Transposase DDE domain-containing protein</fullName>
    </recommendedName>
</protein>
<feature type="region of interest" description="Disordered" evidence="1">
    <location>
        <begin position="267"/>
        <end position="314"/>
    </location>
</feature>
<sequence length="314" mass="34316">MSIDKPAARPAENAMAAIDSMIDRGHRLTLFVGDRAYAPSTDVTKLQGPLKARGIAVVSDYRKDQLGIKEQHAGALYVEGVAYGPCLPDALANASIDFRENRTSEEVYLARIEERRRYQLQQKSSPDANGVVVMRCPAAGPAPTVSCALKPRAGKAELGLPSLPPTTNVPDVPPRICTNKESVSFGPEHGLKYGQKVPYKTSEWRKLYHSPRNTIEGLNGLLKNDATAAFASPGRRRVRGRAAQTIFAALMIAAINVSKIRSYLRERASHDTDHSTTPRSKPSNDGRRRRHTLSEYSRSTTDGLASRAGPDRDS</sequence>
<dbReference type="EMBL" id="FNLM01000034">
    <property type="protein sequence ID" value="SDU55768.1"/>
    <property type="molecule type" value="Genomic_DNA"/>
</dbReference>
<dbReference type="RefSeq" id="WP_139180034.1">
    <property type="nucleotide sequence ID" value="NZ_FNLM01000034.1"/>
</dbReference>
<feature type="compositionally biased region" description="Basic and acidic residues" evidence="1">
    <location>
        <begin position="267"/>
        <end position="286"/>
    </location>
</feature>
<proteinExistence type="predicted"/>
<reference evidence="2 3" key="1">
    <citation type="submission" date="2016-10" db="EMBL/GenBank/DDBJ databases">
        <authorList>
            <person name="de Groot N.N."/>
        </authorList>
    </citation>
    <scope>NUCLEOTIDE SEQUENCE [LARGE SCALE GENOMIC DNA]</scope>
    <source>
        <strain evidence="2 3">DSM 44215</strain>
    </source>
</reference>
<gene>
    <name evidence="2" type="ORF">SAMN04488548_1342126</name>
</gene>
<feature type="compositionally biased region" description="Polar residues" evidence="1">
    <location>
        <begin position="294"/>
        <end position="303"/>
    </location>
</feature>
<dbReference type="STRING" id="158898.SAMN04488548_1342126"/>
<name>A0A1H2JI09_9ACTN</name>
<organism evidence="2 3">
    <name type="scientific">Gordonia westfalica</name>
    <dbReference type="NCBI Taxonomy" id="158898"/>
    <lineage>
        <taxon>Bacteria</taxon>
        <taxon>Bacillati</taxon>
        <taxon>Actinomycetota</taxon>
        <taxon>Actinomycetes</taxon>
        <taxon>Mycobacteriales</taxon>
        <taxon>Gordoniaceae</taxon>
        <taxon>Gordonia</taxon>
    </lineage>
</organism>
<dbReference type="Proteomes" id="UP000183180">
    <property type="component" value="Unassembled WGS sequence"/>
</dbReference>
<evidence type="ECO:0008006" key="4">
    <source>
        <dbReference type="Google" id="ProtNLM"/>
    </source>
</evidence>
<evidence type="ECO:0000256" key="1">
    <source>
        <dbReference type="SAM" id="MobiDB-lite"/>
    </source>
</evidence>
<dbReference type="AlphaFoldDB" id="A0A1H2JI09"/>
<evidence type="ECO:0000313" key="2">
    <source>
        <dbReference type="EMBL" id="SDU55768.1"/>
    </source>
</evidence>
<evidence type="ECO:0000313" key="3">
    <source>
        <dbReference type="Proteomes" id="UP000183180"/>
    </source>
</evidence>
<accession>A0A1H2JI09</accession>